<dbReference type="EMBL" id="JAPFFF010000002">
    <property type="protein sequence ID" value="KAK8897523.1"/>
    <property type="molecule type" value="Genomic_DNA"/>
</dbReference>
<feature type="domain" description="Esterase Ig-like N-terminal" evidence="4">
    <location>
        <begin position="12"/>
        <end position="106"/>
    </location>
</feature>
<evidence type="ECO:0000259" key="3">
    <source>
        <dbReference type="Pfam" id="PF00326"/>
    </source>
</evidence>
<dbReference type="PANTHER" id="PTHR43037">
    <property type="entry name" value="UNNAMED PRODUCT-RELATED"/>
    <property type="match status" value="1"/>
</dbReference>
<evidence type="ECO:0000313" key="6">
    <source>
        <dbReference type="Proteomes" id="UP001470230"/>
    </source>
</evidence>
<dbReference type="SUPFAM" id="SSF53474">
    <property type="entry name" value="alpha/beta-Hydrolases"/>
    <property type="match status" value="1"/>
</dbReference>
<accession>A0ABR2L2H7</accession>
<dbReference type="PANTHER" id="PTHR43037:SF1">
    <property type="entry name" value="BLL1128 PROTEIN"/>
    <property type="match status" value="1"/>
</dbReference>
<comment type="caution">
    <text evidence="5">The sequence shown here is derived from an EMBL/GenBank/DDBJ whole genome shotgun (WGS) entry which is preliminary data.</text>
</comment>
<dbReference type="Gene3D" id="3.40.50.1820">
    <property type="entry name" value="alpha/beta hydrolase"/>
    <property type="match status" value="1"/>
</dbReference>
<gene>
    <name evidence="5" type="ORF">M9Y10_015479</name>
</gene>
<dbReference type="Pfam" id="PF18435">
    <property type="entry name" value="EstA_Ig_like"/>
    <property type="match status" value="1"/>
</dbReference>
<dbReference type="InterPro" id="IPR041172">
    <property type="entry name" value="EstA_Ig-like_N"/>
</dbReference>
<name>A0ABR2L2H7_9EUKA</name>
<feature type="domain" description="Peptidase S9 prolyl oligopeptidase catalytic" evidence="3">
    <location>
        <begin position="258"/>
        <end position="366"/>
    </location>
</feature>
<evidence type="ECO:0000256" key="2">
    <source>
        <dbReference type="SAM" id="MobiDB-lite"/>
    </source>
</evidence>
<dbReference type="Pfam" id="PF00326">
    <property type="entry name" value="Peptidase_S9"/>
    <property type="match status" value="1"/>
</dbReference>
<organism evidence="5 6">
    <name type="scientific">Tritrichomonas musculus</name>
    <dbReference type="NCBI Taxonomy" id="1915356"/>
    <lineage>
        <taxon>Eukaryota</taxon>
        <taxon>Metamonada</taxon>
        <taxon>Parabasalia</taxon>
        <taxon>Tritrichomonadida</taxon>
        <taxon>Tritrichomonadidae</taxon>
        <taxon>Tritrichomonas</taxon>
    </lineage>
</organism>
<protein>
    <submittedName>
        <fullName evidence="5">Uncharacterized protein</fullName>
    </submittedName>
</protein>
<dbReference type="Proteomes" id="UP001470230">
    <property type="component" value="Unassembled WGS sequence"/>
</dbReference>
<dbReference type="InterPro" id="IPR050955">
    <property type="entry name" value="Plant_Biomass_Hydrol_Est"/>
</dbReference>
<dbReference type="Gene3D" id="2.60.40.2180">
    <property type="match status" value="1"/>
</dbReference>
<dbReference type="InterPro" id="IPR029058">
    <property type="entry name" value="AB_hydrolase_fold"/>
</dbReference>
<evidence type="ECO:0000313" key="5">
    <source>
        <dbReference type="EMBL" id="KAK8897523.1"/>
    </source>
</evidence>
<dbReference type="InterPro" id="IPR001375">
    <property type="entry name" value="Peptidase_S9_cat"/>
</dbReference>
<sequence length="470" mass="53544">MTAIVGATLYLTGYDWGPGVSKVIFAFSDPIEKVDKEGASIRTAERDREIKAFYLSNQRGDRVDSRSRFATMELDTVFDPTGSCAPFFFNLAKFHNEWTPTYIVKATFHVTVDGRDTLIGFKQDCINNRICPDSEQFTKRGTFSGKYVNPLTNQEEMLTLQYAAYEPRQLKKDNAKNPLIIWIHGQGEGGVDVDIDLLGNPVTYLAKQKIQSYFTTKNGAKGIYVLAIQTPTMWMDCGDGQNHNGDKESRFLNILIDSINYYLKQNTDVDRNRIYIGGCSNGGYMSMNLLIHFPEMFAASYQACEAYAYMVFKKDEEGKYVHMEDNPAPTAVYQTDERHFTDEKMNKIKDLPIWLIASHDDDTVLPYIFEMPTYKQLLKLGAKNVWFSYFETVEGILLPGVKFNGHWSWVRFFNDQVTKVQDREKIMNSADDDKSFGFVPSNDGGGSQEASDEKGTYKSIFAWLNAQVKH</sequence>
<keyword evidence="6" id="KW-1185">Reference proteome</keyword>
<proteinExistence type="predicted"/>
<reference evidence="5 6" key="1">
    <citation type="submission" date="2024-04" db="EMBL/GenBank/DDBJ databases">
        <title>Tritrichomonas musculus Genome.</title>
        <authorList>
            <person name="Alves-Ferreira E."/>
            <person name="Grigg M."/>
            <person name="Lorenzi H."/>
            <person name="Galac M."/>
        </authorList>
    </citation>
    <scope>NUCLEOTIDE SEQUENCE [LARGE SCALE GENOMIC DNA]</scope>
    <source>
        <strain evidence="5 6">EAF2021</strain>
    </source>
</reference>
<keyword evidence="1" id="KW-0732">Signal</keyword>
<feature type="region of interest" description="Disordered" evidence="2">
    <location>
        <begin position="431"/>
        <end position="453"/>
    </location>
</feature>
<evidence type="ECO:0000259" key="4">
    <source>
        <dbReference type="Pfam" id="PF18435"/>
    </source>
</evidence>
<evidence type="ECO:0000256" key="1">
    <source>
        <dbReference type="ARBA" id="ARBA00022729"/>
    </source>
</evidence>